<dbReference type="GO" id="GO:0003677">
    <property type="term" value="F:DNA binding"/>
    <property type="evidence" value="ECO:0007669"/>
    <property type="project" value="UniProtKB-UniRule"/>
</dbReference>
<feature type="DNA-binding region" description="H-T-H motif" evidence="2">
    <location>
        <begin position="31"/>
        <end position="50"/>
    </location>
</feature>
<dbReference type="RefSeq" id="WP_148566816.1">
    <property type="nucleotide sequence ID" value="NZ_RXYA01000006.1"/>
</dbReference>
<dbReference type="Proteomes" id="UP000616595">
    <property type="component" value="Unassembled WGS sequence"/>
</dbReference>
<evidence type="ECO:0000313" key="4">
    <source>
        <dbReference type="EMBL" id="MBC3889222.1"/>
    </source>
</evidence>
<reference evidence="4" key="1">
    <citation type="submission" date="2019-10" db="EMBL/GenBank/DDBJ databases">
        <authorList>
            <person name="Ross D.E."/>
            <person name="Gulliver D."/>
        </authorList>
    </citation>
    <scope>NUCLEOTIDE SEQUENCE</scope>
    <source>
        <strain evidence="4">DER-2019</strain>
    </source>
</reference>
<accession>A0A923KTB0</accession>
<protein>
    <submittedName>
        <fullName evidence="4">TetR family transcriptional regulator</fullName>
    </submittedName>
</protein>
<dbReference type="EMBL" id="WJBD01000016">
    <property type="protein sequence ID" value="MBC3889222.1"/>
    <property type="molecule type" value="Genomic_DNA"/>
</dbReference>
<feature type="domain" description="HTH tetR-type" evidence="3">
    <location>
        <begin position="8"/>
        <end position="68"/>
    </location>
</feature>
<dbReference type="InterPro" id="IPR009057">
    <property type="entry name" value="Homeodomain-like_sf"/>
</dbReference>
<name>A0A923KTB0_9FIRM</name>
<dbReference type="AlphaFoldDB" id="A0A923KTB0"/>
<proteinExistence type="predicted"/>
<dbReference type="OrthoDB" id="9785164at2"/>
<dbReference type="InterPro" id="IPR050624">
    <property type="entry name" value="HTH-type_Tx_Regulator"/>
</dbReference>
<evidence type="ECO:0000256" key="2">
    <source>
        <dbReference type="PROSITE-ProRule" id="PRU00335"/>
    </source>
</evidence>
<dbReference type="InterPro" id="IPR001647">
    <property type="entry name" value="HTH_TetR"/>
</dbReference>
<dbReference type="PANTHER" id="PTHR43479:SF11">
    <property type="entry name" value="ACREF_ENVCD OPERON REPRESSOR-RELATED"/>
    <property type="match status" value="1"/>
</dbReference>
<dbReference type="SUPFAM" id="SSF46689">
    <property type="entry name" value="Homeodomain-like"/>
    <property type="match status" value="1"/>
</dbReference>
<gene>
    <name evidence="4" type="ORF">GH810_12950</name>
</gene>
<keyword evidence="1 2" id="KW-0238">DNA-binding</keyword>
<dbReference type="PROSITE" id="PS50977">
    <property type="entry name" value="HTH_TETR_2"/>
    <property type="match status" value="1"/>
</dbReference>
<evidence type="ECO:0000256" key="1">
    <source>
        <dbReference type="ARBA" id="ARBA00023125"/>
    </source>
</evidence>
<sequence>MRISKEPEVRKQEIIDTAMKVFARKGYEATSMTDIAKEMNVVSGLCYRYFKSKHELYETAVEMYAKECSAPVIQILRQEGLTLEGYIERLEKNFITTDGKEKYHDFFHQAENVMFHQQLELVMLKIVMPHMINFLENMKKQGEIQIDDTESVAKFILYGQMPIINDETITTAEKVSKIDKILKKILS</sequence>
<organism evidence="4 5">
    <name type="scientific">Acetobacterium paludosum</name>
    <dbReference type="NCBI Taxonomy" id="52693"/>
    <lineage>
        <taxon>Bacteria</taxon>
        <taxon>Bacillati</taxon>
        <taxon>Bacillota</taxon>
        <taxon>Clostridia</taxon>
        <taxon>Eubacteriales</taxon>
        <taxon>Eubacteriaceae</taxon>
        <taxon>Acetobacterium</taxon>
    </lineage>
</organism>
<keyword evidence="5" id="KW-1185">Reference proteome</keyword>
<dbReference type="Gene3D" id="1.10.357.10">
    <property type="entry name" value="Tetracycline Repressor, domain 2"/>
    <property type="match status" value="1"/>
</dbReference>
<dbReference type="Pfam" id="PF00440">
    <property type="entry name" value="TetR_N"/>
    <property type="match status" value="1"/>
</dbReference>
<evidence type="ECO:0000313" key="5">
    <source>
        <dbReference type="Proteomes" id="UP000616595"/>
    </source>
</evidence>
<comment type="caution">
    <text evidence="4">The sequence shown here is derived from an EMBL/GenBank/DDBJ whole genome shotgun (WGS) entry which is preliminary data.</text>
</comment>
<dbReference type="PRINTS" id="PR00455">
    <property type="entry name" value="HTHTETR"/>
</dbReference>
<evidence type="ECO:0000259" key="3">
    <source>
        <dbReference type="PROSITE" id="PS50977"/>
    </source>
</evidence>
<reference evidence="4" key="2">
    <citation type="submission" date="2020-10" db="EMBL/GenBank/DDBJ databases">
        <title>Comparative genomics of the Acetobacterium genus.</title>
        <authorList>
            <person name="Marshall C."/>
            <person name="May H."/>
            <person name="Norman S."/>
        </authorList>
    </citation>
    <scope>NUCLEOTIDE SEQUENCE</scope>
    <source>
        <strain evidence="4">DER-2019</strain>
    </source>
</reference>
<dbReference type="PANTHER" id="PTHR43479">
    <property type="entry name" value="ACREF/ENVCD OPERON REPRESSOR-RELATED"/>
    <property type="match status" value="1"/>
</dbReference>